<organism evidence="4 5">
    <name type="scientific">Candidatus Curtissbacteria bacterium RIFCSPHIGHO2_01_FULL_41_13</name>
    <dbReference type="NCBI Taxonomy" id="1797745"/>
    <lineage>
        <taxon>Bacteria</taxon>
        <taxon>Candidatus Curtissiibacteriota</taxon>
    </lineage>
</organism>
<comment type="caution">
    <text evidence="4">The sequence shown here is derived from an EMBL/GenBank/DDBJ whole genome shotgun (WGS) entry which is preliminary data.</text>
</comment>
<evidence type="ECO:0000313" key="4">
    <source>
        <dbReference type="EMBL" id="OGD85039.1"/>
    </source>
</evidence>
<dbReference type="HAMAP" id="MF_00385">
    <property type="entry name" value="Ribosomal_bS16"/>
    <property type="match status" value="1"/>
</dbReference>
<dbReference type="Pfam" id="PF00886">
    <property type="entry name" value="Ribosomal_S16"/>
    <property type="match status" value="1"/>
</dbReference>
<dbReference type="NCBIfam" id="TIGR00002">
    <property type="entry name" value="S16"/>
    <property type="match status" value="1"/>
</dbReference>
<evidence type="ECO:0000313" key="5">
    <source>
        <dbReference type="Proteomes" id="UP000177069"/>
    </source>
</evidence>
<comment type="similarity">
    <text evidence="3">Belongs to the bacterial ribosomal protein bS16 family.</text>
</comment>
<dbReference type="GO" id="GO:0006412">
    <property type="term" value="P:translation"/>
    <property type="evidence" value="ECO:0007669"/>
    <property type="project" value="UniProtKB-UniRule"/>
</dbReference>
<dbReference type="GO" id="GO:0005737">
    <property type="term" value="C:cytoplasm"/>
    <property type="evidence" value="ECO:0007669"/>
    <property type="project" value="UniProtKB-ARBA"/>
</dbReference>
<evidence type="ECO:0000256" key="2">
    <source>
        <dbReference type="ARBA" id="ARBA00023274"/>
    </source>
</evidence>
<dbReference type="SUPFAM" id="SSF54565">
    <property type="entry name" value="Ribosomal protein S16"/>
    <property type="match status" value="1"/>
</dbReference>
<reference evidence="4 5" key="1">
    <citation type="journal article" date="2016" name="Nat. Commun.">
        <title>Thousands of microbial genomes shed light on interconnected biogeochemical processes in an aquifer system.</title>
        <authorList>
            <person name="Anantharaman K."/>
            <person name="Brown C.T."/>
            <person name="Hug L.A."/>
            <person name="Sharon I."/>
            <person name="Castelle C.J."/>
            <person name="Probst A.J."/>
            <person name="Thomas B.C."/>
            <person name="Singh A."/>
            <person name="Wilkins M.J."/>
            <person name="Karaoz U."/>
            <person name="Brodie E.L."/>
            <person name="Williams K.H."/>
            <person name="Hubbard S.S."/>
            <person name="Banfield J.F."/>
        </authorList>
    </citation>
    <scope>NUCLEOTIDE SEQUENCE [LARGE SCALE GENOMIC DNA]</scope>
</reference>
<evidence type="ECO:0000256" key="3">
    <source>
        <dbReference type="HAMAP-Rule" id="MF_00385"/>
    </source>
</evidence>
<dbReference type="InterPro" id="IPR023803">
    <property type="entry name" value="Ribosomal_bS16_dom_sf"/>
</dbReference>
<dbReference type="EMBL" id="MFBA01000040">
    <property type="protein sequence ID" value="OGD85039.1"/>
    <property type="molecule type" value="Genomic_DNA"/>
</dbReference>
<keyword evidence="1 3" id="KW-0689">Ribosomal protein</keyword>
<protein>
    <recommendedName>
        <fullName evidence="3">Small ribosomal subunit protein bS16</fullName>
    </recommendedName>
</protein>
<name>A0A1F5FZK7_9BACT</name>
<evidence type="ECO:0000256" key="1">
    <source>
        <dbReference type="ARBA" id="ARBA00022980"/>
    </source>
</evidence>
<dbReference type="InterPro" id="IPR000307">
    <property type="entry name" value="Ribosomal_bS16"/>
</dbReference>
<gene>
    <name evidence="3" type="primary">rpsP</name>
    <name evidence="4" type="ORF">A2696_01735</name>
</gene>
<dbReference type="PANTHER" id="PTHR12919">
    <property type="entry name" value="30S RIBOSOMAL PROTEIN S16"/>
    <property type="match status" value="1"/>
</dbReference>
<accession>A0A1F5FZK7</accession>
<dbReference type="GO" id="GO:0003735">
    <property type="term" value="F:structural constituent of ribosome"/>
    <property type="evidence" value="ECO:0007669"/>
    <property type="project" value="InterPro"/>
</dbReference>
<keyword evidence="2 3" id="KW-0687">Ribonucleoprotein</keyword>
<dbReference type="Proteomes" id="UP000177069">
    <property type="component" value="Unassembled WGS sequence"/>
</dbReference>
<proteinExistence type="inferred from homology"/>
<dbReference type="Gene3D" id="3.30.1320.10">
    <property type="match status" value="1"/>
</dbReference>
<sequence>MSVKIRLSKTGKKHQISYRIVAQDSKSKRDGKFLELLGYHLPYREDKKSTNIKKDRLDYWLSKGAQLTVGVAKLIRQSGNQALGPSGKNPENPVI</sequence>
<dbReference type="AlphaFoldDB" id="A0A1F5FZK7"/>
<dbReference type="GO" id="GO:0015935">
    <property type="term" value="C:small ribosomal subunit"/>
    <property type="evidence" value="ECO:0007669"/>
    <property type="project" value="TreeGrafter"/>
</dbReference>
<dbReference type="PANTHER" id="PTHR12919:SF20">
    <property type="entry name" value="SMALL RIBOSOMAL SUBUNIT PROTEIN BS16M"/>
    <property type="match status" value="1"/>
</dbReference>